<feature type="non-terminal residue" evidence="1">
    <location>
        <position position="64"/>
    </location>
</feature>
<evidence type="ECO:0000313" key="1">
    <source>
        <dbReference type="EMBL" id="KAJ2883383.1"/>
    </source>
</evidence>
<accession>A0ACC1LVT2</accession>
<name>A0ACC1LVT2_9FUNG</name>
<comment type="caution">
    <text evidence="1">The sequence shown here is derived from an EMBL/GenBank/DDBJ whole genome shotgun (WGS) entry which is preliminary data.</text>
</comment>
<dbReference type="Proteomes" id="UP001139981">
    <property type="component" value="Unassembled WGS sequence"/>
</dbReference>
<reference evidence="1" key="1">
    <citation type="submission" date="2022-07" db="EMBL/GenBank/DDBJ databases">
        <title>Phylogenomic reconstructions and comparative analyses of Kickxellomycotina fungi.</title>
        <authorList>
            <person name="Reynolds N.K."/>
            <person name="Stajich J.E."/>
            <person name="Barry K."/>
            <person name="Grigoriev I.V."/>
            <person name="Crous P."/>
            <person name="Smith M.E."/>
        </authorList>
    </citation>
    <scope>NUCLEOTIDE SEQUENCE</scope>
    <source>
        <strain evidence="1">CBS 190363</strain>
    </source>
</reference>
<gene>
    <name evidence="1" type="ORF">IWW38_005551</name>
</gene>
<feature type="non-terminal residue" evidence="1">
    <location>
        <position position="1"/>
    </location>
</feature>
<proteinExistence type="predicted"/>
<evidence type="ECO:0000313" key="2">
    <source>
        <dbReference type="Proteomes" id="UP001139981"/>
    </source>
</evidence>
<protein>
    <submittedName>
        <fullName evidence="1">Uncharacterized protein</fullName>
    </submittedName>
</protein>
<keyword evidence="2" id="KW-1185">Reference proteome</keyword>
<organism evidence="1 2">
    <name type="scientific">Coemansia aciculifera</name>
    <dbReference type="NCBI Taxonomy" id="417176"/>
    <lineage>
        <taxon>Eukaryota</taxon>
        <taxon>Fungi</taxon>
        <taxon>Fungi incertae sedis</taxon>
        <taxon>Zoopagomycota</taxon>
        <taxon>Kickxellomycotina</taxon>
        <taxon>Kickxellomycetes</taxon>
        <taxon>Kickxellales</taxon>
        <taxon>Kickxellaceae</taxon>
        <taxon>Coemansia</taxon>
    </lineage>
</organism>
<sequence>PIASQSRTRPSLRRCSRYSQRQNCIRHCCFGVALIRGRLWRRFACGGSLATRSWCCWTGTALAR</sequence>
<dbReference type="EMBL" id="JANBVB010002656">
    <property type="protein sequence ID" value="KAJ2883383.1"/>
    <property type="molecule type" value="Genomic_DNA"/>
</dbReference>